<dbReference type="GeneID" id="41712577"/>
<protein>
    <submittedName>
        <fullName evidence="1">Uncharacterized protein</fullName>
    </submittedName>
</protein>
<evidence type="ECO:0000313" key="2">
    <source>
        <dbReference type="Proteomes" id="UP000324354"/>
    </source>
</evidence>
<dbReference type="Proteomes" id="UP000324354">
    <property type="component" value="Chromosome"/>
</dbReference>
<dbReference type="EMBL" id="CP023154">
    <property type="protein sequence ID" value="QEK78455.1"/>
    <property type="molecule type" value="Genomic_DNA"/>
</dbReference>
<evidence type="ECO:0000313" key="1">
    <source>
        <dbReference type="EMBL" id="QEK78455.1"/>
    </source>
</evidence>
<name>A0A5C0XPQ7_PYRFU</name>
<organism evidence="1 2">
    <name type="scientific">Pyrococcus furiosus (strain ATCC 43587 / DSM 3638 / JCM 8422 / Vc1)</name>
    <dbReference type="NCBI Taxonomy" id="186497"/>
    <lineage>
        <taxon>Archaea</taxon>
        <taxon>Methanobacteriati</taxon>
        <taxon>Methanobacteriota</taxon>
        <taxon>Thermococci</taxon>
        <taxon>Thermococcales</taxon>
        <taxon>Thermococcaceae</taxon>
        <taxon>Pyrococcus</taxon>
    </lineage>
</organism>
<dbReference type="AlphaFoldDB" id="A0A5C0XPQ7"/>
<accession>A0A5C0XPQ7</accession>
<dbReference type="RefSeq" id="WP_011011906.1">
    <property type="nucleotide sequence ID" value="NC_003413.1"/>
</dbReference>
<sequence length="72" mass="8357">MVREVGKVVIKINVPDGMEEFVRREVENFVKTLIEKEDLEELIKGFRSLKGVLKTKKSAKELKAEVYDEAIY</sequence>
<proteinExistence type="predicted"/>
<gene>
    <name evidence="1" type="ORF">PFDSM3638_03860</name>
</gene>
<reference evidence="1 2" key="1">
    <citation type="submission" date="2017-08" db="EMBL/GenBank/DDBJ databases">
        <title>Resequencing and Reannotation of the genome of Pyrococcus furiosus type strain DSM3638.</title>
        <authorList>
            <person name="Reichelt R.M."/>
            <person name="Bunk B."/>
        </authorList>
    </citation>
    <scope>NUCLEOTIDE SEQUENCE [LARGE SCALE GENOMIC DNA]</scope>
    <source>
        <strain evidence="1 2">DSM 3638</strain>
    </source>
</reference>